<feature type="coiled-coil region" evidence="1">
    <location>
        <begin position="258"/>
        <end position="313"/>
    </location>
</feature>
<feature type="region of interest" description="Disordered" evidence="2">
    <location>
        <begin position="1"/>
        <end position="26"/>
    </location>
</feature>
<dbReference type="AlphaFoldDB" id="A0A1Y1VGI2"/>
<evidence type="ECO:0000313" key="4">
    <source>
        <dbReference type="Proteomes" id="UP000193719"/>
    </source>
</evidence>
<feature type="compositionally biased region" description="Basic and acidic residues" evidence="2">
    <location>
        <begin position="618"/>
        <end position="704"/>
    </location>
</feature>
<evidence type="ECO:0000313" key="3">
    <source>
        <dbReference type="EMBL" id="ORX55835.1"/>
    </source>
</evidence>
<feature type="coiled-coil region" evidence="1">
    <location>
        <begin position="39"/>
        <end position="105"/>
    </location>
</feature>
<reference evidence="3 4" key="1">
    <citation type="submission" date="2016-08" db="EMBL/GenBank/DDBJ databases">
        <title>Genomes of anaerobic fungi encode conserved fungal cellulosomes for biomass hydrolysis.</title>
        <authorList>
            <consortium name="DOE Joint Genome Institute"/>
            <person name="Haitjema C.H."/>
            <person name="Gilmore S.P."/>
            <person name="Henske J.K."/>
            <person name="Solomon K.V."/>
            <person name="De Groot R."/>
            <person name="Kuo A."/>
            <person name="Mondo S.J."/>
            <person name="Salamov A.A."/>
            <person name="Labutti K."/>
            <person name="Zhao Z."/>
            <person name="Chiniquy J."/>
            <person name="Barry K."/>
            <person name="Brewer H.M."/>
            <person name="Purvine S.O."/>
            <person name="Wright A.T."/>
            <person name="Boxma B."/>
            <person name="Van Alen T."/>
            <person name="Hackstein J.H."/>
            <person name="Baker S.E."/>
            <person name="Grigoriev I.V."/>
            <person name="O'Malley M.A."/>
        </authorList>
    </citation>
    <scope>NUCLEOTIDE SEQUENCE [LARGE SCALE GENOMIC DNA]</scope>
    <source>
        <strain evidence="4">finn</strain>
    </source>
</reference>
<dbReference type="EMBL" id="MCFH01000008">
    <property type="protein sequence ID" value="ORX55835.1"/>
    <property type="molecule type" value="Genomic_DNA"/>
</dbReference>
<keyword evidence="1" id="KW-0175">Coiled coil</keyword>
<name>A0A1Y1VGI2_9FUNG</name>
<dbReference type="Proteomes" id="UP000193719">
    <property type="component" value="Unassembled WGS sequence"/>
</dbReference>
<reference evidence="3 4" key="2">
    <citation type="submission" date="2016-08" db="EMBL/GenBank/DDBJ databases">
        <title>Pervasive Adenine N6-methylation of Active Genes in Fungi.</title>
        <authorList>
            <consortium name="DOE Joint Genome Institute"/>
            <person name="Mondo S.J."/>
            <person name="Dannebaum R.O."/>
            <person name="Kuo R.C."/>
            <person name="Labutti K."/>
            <person name="Haridas S."/>
            <person name="Kuo A."/>
            <person name="Salamov A."/>
            <person name="Ahrendt S.R."/>
            <person name="Lipzen A."/>
            <person name="Sullivan W."/>
            <person name="Andreopoulos W.B."/>
            <person name="Clum A."/>
            <person name="Lindquist E."/>
            <person name="Daum C."/>
            <person name="Ramamoorthy G.K."/>
            <person name="Gryganskyi A."/>
            <person name="Culley D."/>
            <person name="Magnuson J.K."/>
            <person name="James T.Y."/>
            <person name="O'Malley M.A."/>
            <person name="Stajich J.E."/>
            <person name="Spatafora J.W."/>
            <person name="Visel A."/>
            <person name="Grigoriev I.V."/>
        </authorList>
    </citation>
    <scope>NUCLEOTIDE SEQUENCE [LARGE SCALE GENOMIC DNA]</scope>
    <source>
        <strain evidence="4">finn</strain>
    </source>
</reference>
<protein>
    <submittedName>
        <fullName evidence="3">Uncharacterized protein</fullName>
    </submittedName>
</protein>
<feature type="compositionally biased region" description="Polar residues" evidence="2">
    <location>
        <begin position="959"/>
        <end position="987"/>
    </location>
</feature>
<gene>
    <name evidence="3" type="ORF">BCR36DRAFT_402665</name>
</gene>
<feature type="coiled-coil region" evidence="1">
    <location>
        <begin position="131"/>
        <end position="183"/>
    </location>
</feature>
<evidence type="ECO:0000256" key="1">
    <source>
        <dbReference type="SAM" id="Coils"/>
    </source>
</evidence>
<feature type="region of interest" description="Disordered" evidence="2">
    <location>
        <begin position="618"/>
        <end position="741"/>
    </location>
</feature>
<organism evidence="3 4">
    <name type="scientific">Piromyces finnis</name>
    <dbReference type="NCBI Taxonomy" id="1754191"/>
    <lineage>
        <taxon>Eukaryota</taxon>
        <taxon>Fungi</taxon>
        <taxon>Fungi incertae sedis</taxon>
        <taxon>Chytridiomycota</taxon>
        <taxon>Chytridiomycota incertae sedis</taxon>
        <taxon>Neocallimastigomycetes</taxon>
        <taxon>Neocallimastigales</taxon>
        <taxon>Neocallimastigaceae</taxon>
        <taxon>Piromyces</taxon>
    </lineage>
</organism>
<evidence type="ECO:0000256" key="2">
    <source>
        <dbReference type="SAM" id="MobiDB-lite"/>
    </source>
</evidence>
<feature type="compositionally biased region" description="Low complexity" evidence="2">
    <location>
        <begin position="899"/>
        <end position="918"/>
    </location>
</feature>
<comment type="caution">
    <text evidence="3">The sequence shown here is derived from an EMBL/GenBank/DDBJ whole genome shotgun (WGS) entry which is preliminary data.</text>
</comment>
<feature type="region of interest" description="Disordered" evidence="2">
    <location>
        <begin position="897"/>
        <end position="918"/>
    </location>
</feature>
<sequence length="1075" mass="124300">MNRNNQSKNNEKIKTPSNKVSIAKKDSPFSTPLINELSEREAKIRLKEAYKELNECSENLKLAAEIGNQLLNEKIKIENLYQNALEKIKELSRENSNSLNELEDNSNYRHSQQYSQLLKQNVSQDDLKAVIKELDTVNTKNYNKIEKLKEEIRVYQLQLANSKAFYEEEISKYKNECQVISQKYKQIYNMKIDEITEITKELNIPEKRDDIIQKFKEHSQNNINVHENSTISNNIIEKGKGQYDANTMNNQEQFMNDHEHQQIQINKLKAKNAKLQSELKAAQLIRQTNNEKIEDLETKLNKYKKGMSALQIKNAQYADELIFLIHKFEPELKLENVKKELNLSDGKEIHHQKLDMDLKGQVDIPDTTLEIFKTIKSTILKEFFNKRNIIKTDRSIQTESVQHGITLNKDSPPEMISVETQTVVTLPEKIITPFSALYKKTSKEGHDKNKELTNFINIIREKNELLPLKNKNLINIPLYHDHKSKTFLNRNEKHYSFSKNRSSSFIESSDTKSFNKSMDIDFKYQVKNPTETPTKFEGSIQQQQQKNNKTVLDASIMEASINTQILKNKNNTDSSLVNLSSSKIESKIEIINNSSECQNECAINKKVTIDQPNKKDIKEKIDLDRNSESDANERIGLERNNEKDANEKIDLERNNEKDVNKKVKLDRNSESDANERIDLDRNSEKDANEKEKTDKNSNNKDFKKTNSNQLDKNDINEKVDIDQMKKDKDYEESKEKTKDDRMDIQVESEKLINNKNNTHQHLNHSKENHIPNSSFDKISNTPSEIAFEPFTNSNIQSTNTEREHIVDKITSSSNIVKIKTTTTMNTTIMTTTTTTTTTQIDEKEIRKSKKSVNKEKCIPNDSAANKEEAKTINESINNKYFKKDNNINQNSTEKDINKAIDNNNNNNNNNNNSSIISAVNSSNNNNSIILAVNNNNDGNNKTFETVNKKIDNYRDINSDTKTQNSDNKNSNTNKGGNVNSMNINEKSGYNRKRSSDTFLLKYDRPSYKRSRTSLYEYDSFSNSSIMKKENIDYLSGSLNYDGSFFKLRSIPSVYNKNFEKKEDSSNNDNNDHNNN</sequence>
<dbReference type="STRING" id="1754191.A0A1Y1VGI2"/>
<feature type="region of interest" description="Disordered" evidence="2">
    <location>
        <begin position="954"/>
        <end position="990"/>
    </location>
</feature>
<proteinExistence type="predicted"/>
<feature type="compositionally biased region" description="Basic and acidic residues" evidence="2">
    <location>
        <begin position="711"/>
        <end position="741"/>
    </location>
</feature>
<accession>A0A1Y1VGI2</accession>
<keyword evidence="4" id="KW-1185">Reference proteome</keyword>
<dbReference type="OrthoDB" id="2161514at2759"/>